<name>A0A163XK31_9BACI</name>
<accession>A0A162C9M8</accession>
<dbReference type="Proteomes" id="UP000076476">
    <property type="component" value="Unassembled WGS sequence"/>
</dbReference>
<dbReference type="EMBL" id="LWBR01000007">
    <property type="protein sequence ID" value="KZN97683.1"/>
    <property type="molecule type" value="Genomic_DNA"/>
</dbReference>
<accession>A0A163XK31</accession>
<dbReference type="RefSeq" id="WP_063386748.1">
    <property type="nucleotide sequence ID" value="NZ_LVHY01000155.1"/>
</dbReference>
<proteinExistence type="predicted"/>
<protein>
    <submittedName>
        <fullName evidence="1">Uncharacterized protein</fullName>
    </submittedName>
</protein>
<comment type="caution">
    <text evidence="1">The sequence shown here is derived from an EMBL/GenBank/DDBJ whole genome shotgun (WGS) entry which is preliminary data.</text>
</comment>
<dbReference type="AlphaFoldDB" id="A0A163XK31"/>
<reference evidence="1 2" key="1">
    <citation type="submission" date="2016-04" db="EMBL/GenBank/DDBJ databases">
        <title>Draft genome sequence of Aeribacillus pallidus 8m3 from petroleum reservoir.</title>
        <authorList>
            <person name="Poltaraus A.B."/>
            <person name="Nazina T.N."/>
            <person name="Tourova T.P."/>
            <person name="Malakho S.M."/>
            <person name="Korshunova A.V."/>
            <person name="Sokolova D.S."/>
        </authorList>
    </citation>
    <scope>NUCLEOTIDE SEQUENCE [LARGE SCALE GENOMIC DNA]</scope>
    <source>
        <strain evidence="1 2">8m3</strain>
    </source>
</reference>
<sequence>MKLWEYSGKSVIVYTKDGESIKGFATYNDKEDFEEEQDSLSIELSDQPIAICIYEDEIDHIEVLS</sequence>
<keyword evidence="2" id="KW-1185">Reference proteome</keyword>
<evidence type="ECO:0000313" key="1">
    <source>
        <dbReference type="EMBL" id="KZN97683.1"/>
    </source>
</evidence>
<dbReference type="OrthoDB" id="1927710at2"/>
<gene>
    <name evidence="1" type="ORF">AZI98_02660</name>
</gene>
<organism evidence="1 2">
    <name type="scientific">Aeribacillus pallidus</name>
    <dbReference type="NCBI Taxonomy" id="33936"/>
    <lineage>
        <taxon>Bacteria</taxon>
        <taxon>Bacillati</taxon>
        <taxon>Bacillota</taxon>
        <taxon>Bacilli</taxon>
        <taxon>Bacillales</taxon>
        <taxon>Bacillaceae</taxon>
        <taxon>Aeribacillus</taxon>
    </lineage>
</organism>
<evidence type="ECO:0000313" key="2">
    <source>
        <dbReference type="Proteomes" id="UP000076476"/>
    </source>
</evidence>